<reference evidence="1 2" key="1">
    <citation type="submission" date="2021-01" db="EMBL/GenBank/DDBJ databases">
        <title>Genomic Encyclopedia of Type Strains, Phase IV (KMG-IV): sequencing the most valuable type-strain genomes for metagenomic binning, comparative biology and taxonomic classification.</title>
        <authorList>
            <person name="Goeker M."/>
        </authorList>
    </citation>
    <scope>NUCLEOTIDE SEQUENCE [LARGE SCALE GENOMIC DNA]</scope>
    <source>
        <strain evidence="1 2">DSM 25890</strain>
    </source>
</reference>
<evidence type="ECO:0000313" key="2">
    <source>
        <dbReference type="Proteomes" id="UP001314796"/>
    </source>
</evidence>
<keyword evidence="2" id="KW-1185">Reference proteome</keyword>
<proteinExistence type="predicted"/>
<keyword evidence="1" id="KW-0808">Transferase</keyword>
<protein>
    <submittedName>
        <fullName evidence="1">Broad-specificity NMP kinase</fullName>
    </submittedName>
</protein>
<organism evidence="1 2">
    <name type="scientific">Alkaliphilus hydrothermalis</name>
    <dbReference type="NCBI Taxonomy" id="1482730"/>
    <lineage>
        <taxon>Bacteria</taxon>
        <taxon>Bacillati</taxon>
        <taxon>Bacillota</taxon>
        <taxon>Clostridia</taxon>
        <taxon>Peptostreptococcales</taxon>
        <taxon>Natronincolaceae</taxon>
        <taxon>Alkaliphilus</taxon>
    </lineage>
</organism>
<comment type="caution">
    <text evidence="1">The sequence shown here is derived from an EMBL/GenBank/DDBJ whole genome shotgun (WGS) entry which is preliminary data.</text>
</comment>
<dbReference type="RefSeq" id="WP_204403973.1">
    <property type="nucleotide sequence ID" value="NZ_JAFBEE010000024.1"/>
</dbReference>
<name>A0ABS2NT03_9FIRM</name>
<dbReference type="Pfam" id="PF13238">
    <property type="entry name" value="AAA_18"/>
    <property type="match status" value="1"/>
</dbReference>
<dbReference type="InterPro" id="IPR027417">
    <property type="entry name" value="P-loop_NTPase"/>
</dbReference>
<dbReference type="GO" id="GO:0016301">
    <property type="term" value="F:kinase activity"/>
    <property type="evidence" value="ECO:0007669"/>
    <property type="project" value="UniProtKB-KW"/>
</dbReference>
<keyword evidence="1" id="KW-0418">Kinase</keyword>
<accession>A0ABS2NT03</accession>
<dbReference type="Proteomes" id="UP001314796">
    <property type="component" value="Unassembled WGS sequence"/>
</dbReference>
<evidence type="ECO:0000313" key="1">
    <source>
        <dbReference type="EMBL" id="MBM7616088.1"/>
    </source>
</evidence>
<dbReference type="SUPFAM" id="SSF52540">
    <property type="entry name" value="P-loop containing nucleoside triphosphate hydrolases"/>
    <property type="match status" value="1"/>
</dbReference>
<dbReference type="EMBL" id="JAFBEE010000024">
    <property type="protein sequence ID" value="MBM7616088.1"/>
    <property type="molecule type" value="Genomic_DNA"/>
</dbReference>
<sequence>MNKENAANSKNIRNSVEQKKLIVVNGTMGVGKTATCRLLNKKLNNSVWLDGDWCWQINPFVVNEENKKMVEDNIQHLLRSYLSNSTLEYVIFNWVIHREDIMDMVLNMVKDFDFQLFRITLTCSEEALIKRISKDVEEGLRKEEQIEWSLEKLPMYGEQQTIKIDTSDIGVDETVERVLEILEGI</sequence>
<dbReference type="Gene3D" id="3.40.50.300">
    <property type="entry name" value="P-loop containing nucleotide triphosphate hydrolases"/>
    <property type="match status" value="1"/>
</dbReference>
<gene>
    <name evidence="1" type="ORF">JOC73_002664</name>
</gene>